<evidence type="ECO:0000256" key="2">
    <source>
        <dbReference type="ARBA" id="ARBA00007353"/>
    </source>
</evidence>
<evidence type="ECO:0000256" key="9">
    <source>
        <dbReference type="ARBA" id="ARBA00049893"/>
    </source>
</evidence>
<keyword evidence="6" id="KW-0862">Zinc</keyword>
<dbReference type="PANTHER" id="PTHR30616">
    <property type="entry name" value="UNCHARACTERIZED PROTEIN YFIH"/>
    <property type="match status" value="1"/>
</dbReference>
<keyword evidence="5" id="KW-0378">Hydrolase</keyword>
<keyword evidence="4" id="KW-0479">Metal-binding</keyword>
<dbReference type="InterPro" id="IPR003730">
    <property type="entry name" value="Cu_polyphenol_OxRdtase"/>
</dbReference>
<evidence type="ECO:0000256" key="4">
    <source>
        <dbReference type="ARBA" id="ARBA00022723"/>
    </source>
</evidence>
<gene>
    <name evidence="11" type="primary">pgeF</name>
    <name evidence="11" type="ORF">IFO67_09725</name>
</gene>
<evidence type="ECO:0000256" key="6">
    <source>
        <dbReference type="ARBA" id="ARBA00022833"/>
    </source>
</evidence>
<comment type="catalytic activity">
    <reaction evidence="7">
        <text>adenosine + H2O + H(+) = inosine + NH4(+)</text>
        <dbReference type="Rhea" id="RHEA:24408"/>
        <dbReference type="ChEBI" id="CHEBI:15377"/>
        <dbReference type="ChEBI" id="CHEBI:15378"/>
        <dbReference type="ChEBI" id="CHEBI:16335"/>
        <dbReference type="ChEBI" id="CHEBI:17596"/>
        <dbReference type="ChEBI" id="CHEBI:28938"/>
        <dbReference type="EC" id="3.5.4.4"/>
    </reaction>
    <physiologicalReaction direction="left-to-right" evidence="7">
        <dbReference type="Rhea" id="RHEA:24409"/>
    </physiologicalReaction>
</comment>
<dbReference type="NCBIfam" id="TIGR00726">
    <property type="entry name" value="peptidoglycan editing factor PgeF"/>
    <property type="match status" value="1"/>
</dbReference>
<dbReference type="Proteomes" id="UP000603602">
    <property type="component" value="Unassembled WGS sequence"/>
</dbReference>
<sequence>MCPDFIVPDWPVPDRVKAIVTTRKGGVSGGAYDSFNLASHVGDDPGAVAANRASLRAILPGEPFWLEQVHGTEVVMPETGSGEPAPPAADASCTRQPGAVCVVMTADCLPVLFCDDAGSVVAAAHAGWRGLCAGILERTVDAMGVSPERLHAWLGPAIGPEAFEVGDEVRTAFLREDAGAAAAFAVGKEQGKWLADLYLLARLRLARAGVVRVFGGGFCTYADAERFYSYRRDRVTGRMASLIWLAP</sequence>
<organism evidence="11 12">
    <name type="scientific">Thauera sedimentorum</name>
    <dbReference type="NCBI Taxonomy" id="2767595"/>
    <lineage>
        <taxon>Bacteria</taxon>
        <taxon>Pseudomonadati</taxon>
        <taxon>Pseudomonadota</taxon>
        <taxon>Betaproteobacteria</taxon>
        <taxon>Rhodocyclales</taxon>
        <taxon>Zoogloeaceae</taxon>
        <taxon>Thauera</taxon>
    </lineage>
</organism>
<evidence type="ECO:0000313" key="12">
    <source>
        <dbReference type="Proteomes" id="UP000603602"/>
    </source>
</evidence>
<evidence type="ECO:0000256" key="1">
    <source>
        <dbReference type="ARBA" id="ARBA00000553"/>
    </source>
</evidence>
<comment type="catalytic activity">
    <reaction evidence="8">
        <text>adenosine + phosphate = alpha-D-ribose 1-phosphate + adenine</text>
        <dbReference type="Rhea" id="RHEA:27642"/>
        <dbReference type="ChEBI" id="CHEBI:16335"/>
        <dbReference type="ChEBI" id="CHEBI:16708"/>
        <dbReference type="ChEBI" id="CHEBI:43474"/>
        <dbReference type="ChEBI" id="CHEBI:57720"/>
        <dbReference type="EC" id="2.4.2.1"/>
    </reaction>
    <physiologicalReaction direction="left-to-right" evidence="8">
        <dbReference type="Rhea" id="RHEA:27643"/>
    </physiologicalReaction>
</comment>
<dbReference type="SUPFAM" id="SSF64438">
    <property type="entry name" value="CNF1/YfiH-like putative cysteine hydrolases"/>
    <property type="match status" value="1"/>
</dbReference>
<evidence type="ECO:0000256" key="8">
    <source>
        <dbReference type="ARBA" id="ARBA00048968"/>
    </source>
</evidence>
<comment type="catalytic activity">
    <reaction evidence="1">
        <text>inosine + phosphate = alpha-D-ribose 1-phosphate + hypoxanthine</text>
        <dbReference type="Rhea" id="RHEA:27646"/>
        <dbReference type="ChEBI" id="CHEBI:17368"/>
        <dbReference type="ChEBI" id="CHEBI:17596"/>
        <dbReference type="ChEBI" id="CHEBI:43474"/>
        <dbReference type="ChEBI" id="CHEBI:57720"/>
        <dbReference type="EC" id="2.4.2.1"/>
    </reaction>
    <physiologicalReaction direction="left-to-right" evidence="1">
        <dbReference type="Rhea" id="RHEA:27647"/>
    </physiologicalReaction>
</comment>
<dbReference type="PANTHER" id="PTHR30616:SF2">
    <property type="entry name" value="PURINE NUCLEOSIDE PHOSPHORYLASE LACC1"/>
    <property type="match status" value="1"/>
</dbReference>
<comment type="similarity">
    <text evidence="2 10">Belongs to the purine nucleoside phosphorylase YfiH/LACC1 family.</text>
</comment>
<dbReference type="CDD" id="cd16833">
    <property type="entry name" value="YfiH"/>
    <property type="match status" value="1"/>
</dbReference>
<proteinExistence type="inferred from homology"/>
<protein>
    <recommendedName>
        <fullName evidence="10">Purine nucleoside phosphorylase</fullName>
    </recommendedName>
</protein>
<keyword evidence="3" id="KW-0808">Transferase</keyword>
<dbReference type="InterPro" id="IPR038371">
    <property type="entry name" value="Cu_polyphenol_OxRdtase_sf"/>
</dbReference>
<evidence type="ECO:0000313" key="11">
    <source>
        <dbReference type="EMBL" id="MBD8503156.1"/>
    </source>
</evidence>
<dbReference type="EMBL" id="JACYTO010000001">
    <property type="protein sequence ID" value="MBD8503156.1"/>
    <property type="molecule type" value="Genomic_DNA"/>
</dbReference>
<evidence type="ECO:0000256" key="7">
    <source>
        <dbReference type="ARBA" id="ARBA00047989"/>
    </source>
</evidence>
<evidence type="ECO:0000256" key="10">
    <source>
        <dbReference type="RuleBase" id="RU361274"/>
    </source>
</evidence>
<evidence type="ECO:0000256" key="3">
    <source>
        <dbReference type="ARBA" id="ARBA00022679"/>
    </source>
</evidence>
<name>A0ABR9BAC4_9RHOO</name>
<keyword evidence="12" id="KW-1185">Reference proteome</keyword>
<comment type="caution">
    <text evidence="11">The sequence shown here is derived from an EMBL/GenBank/DDBJ whole genome shotgun (WGS) entry which is preliminary data.</text>
</comment>
<reference evidence="12" key="1">
    <citation type="submission" date="2023-07" db="EMBL/GenBank/DDBJ databases">
        <title>Thauera sp. CAU 1555 isolated from sand of Yaerae Beach.</title>
        <authorList>
            <person name="Kim W."/>
        </authorList>
    </citation>
    <scope>NUCLEOTIDE SEQUENCE [LARGE SCALE GENOMIC DNA]</scope>
    <source>
        <strain evidence="12">CAU 1555</strain>
    </source>
</reference>
<comment type="catalytic activity">
    <reaction evidence="9">
        <text>S-methyl-5'-thioadenosine + phosphate = 5-(methylsulfanyl)-alpha-D-ribose 1-phosphate + adenine</text>
        <dbReference type="Rhea" id="RHEA:11852"/>
        <dbReference type="ChEBI" id="CHEBI:16708"/>
        <dbReference type="ChEBI" id="CHEBI:17509"/>
        <dbReference type="ChEBI" id="CHEBI:43474"/>
        <dbReference type="ChEBI" id="CHEBI:58533"/>
        <dbReference type="EC" id="2.4.2.28"/>
    </reaction>
    <physiologicalReaction direction="left-to-right" evidence="9">
        <dbReference type="Rhea" id="RHEA:11853"/>
    </physiologicalReaction>
</comment>
<dbReference type="Pfam" id="PF02578">
    <property type="entry name" value="Cu-oxidase_4"/>
    <property type="match status" value="1"/>
</dbReference>
<dbReference type="Gene3D" id="3.60.140.10">
    <property type="entry name" value="CNF1/YfiH-like putative cysteine hydrolases"/>
    <property type="match status" value="1"/>
</dbReference>
<dbReference type="InterPro" id="IPR011324">
    <property type="entry name" value="Cytotoxic_necrot_fac-like_cat"/>
</dbReference>
<evidence type="ECO:0000256" key="5">
    <source>
        <dbReference type="ARBA" id="ARBA00022801"/>
    </source>
</evidence>
<dbReference type="RefSeq" id="WP_187717887.1">
    <property type="nucleotide sequence ID" value="NZ_JACTAH010000001.1"/>
</dbReference>
<accession>A0ABR9BAC4</accession>